<evidence type="ECO:0000256" key="1">
    <source>
        <dbReference type="SAM" id="MobiDB-lite"/>
    </source>
</evidence>
<evidence type="ECO:0000313" key="3">
    <source>
        <dbReference type="Proteomes" id="UP000625711"/>
    </source>
</evidence>
<evidence type="ECO:0000313" key="2">
    <source>
        <dbReference type="EMBL" id="KAF7274806.1"/>
    </source>
</evidence>
<reference evidence="2" key="1">
    <citation type="submission" date="2020-08" db="EMBL/GenBank/DDBJ databases">
        <title>Genome sequencing and assembly of the red palm weevil Rhynchophorus ferrugineus.</title>
        <authorList>
            <person name="Dias G.B."/>
            <person name="Bergman C.M."/>
            <person name="Manee M."/>
        </authorList>
    </citation>
    <scope>NUCLEOTIDE SEQUENCE</scope>
    <source>
        <strain evidence="2">AA-2017</strain>
        <tissue evidence="2">Whole larva</tissue>
    </source>
</reference>
<name>A0A834I8R5_RHYFE</name>
<dbReference type="AlphaFoldDB" id="A0A834I8R5"/>
<protein>
    <submittedName>
        <fullName evidence="2">Uncharacterized protein</fullName>
    </submittedName>
</protein>
<dbReference type="Proteomes" id="UP000625711">
    <property type="component" value="Unassembled WGS sequence"/>
</dbReference>
<organism evidence="2 3">
    <name type="scientific">Rhynchophorus ferrugineus</name>
    <name type="common">Red palm weevil</name>
    <name type="synonym">Curculio ferrugineus</name>
    <dbReference type="NCBI Taxonomy" id="354439"/>
    <lineage>
        <taxon>Eukaryota</taxon>
        <taxon>Metazoa</taxon>
        <taxon>Ecdysozoa</taxon>
        <taxon>Arthropoda</taxon>
        <taxon>Hexapoda</taxon>
        <taxon>Insecta</taxon>
        <taxon>Pterygota</taxon>
        <taxon>Neoptera</taxon>
        <taxon>Endopterygota</taxon>
        <taxon>Coleoptera</taxon>
        <taxon>Polyphaga</taxon>
        <taxon>Cucujiformia</taxon>
        <taxon>Curculionidae</taxon>
        <taxon>Dryophthorinae</taxon>
        <taxon>Rhynchophorus</taxon>
    </lineage>
</organism>
<feature type="region of interest" description="Disordered" evidence="1">
    <location>
        <begin position="31"/>
        <end position="53"/>
    </location>
</feature>
<keyword evidence="3" id="KW-1185">Reference proteome</keyword>
<proteinExistence type="predicted"/>
<accession>A0A834I8R5</accession>
<dbReference type="EMBL" id="JAACXV010012061">
    <property type="protein sequence ID" value="KAF7274806.1"/>
    <property type="molecule type" value="Genomic_DNA"/>
</dbReference>
<sequence length="108" mass="12914">MYKSAVENENDDQRKEPNSYILRWRTVLRTGRNEEPEEGREEKKRAHKGPSPLRVTTGHLEYKYVRDCPTRVFFFTALPNPRDHPPFRSVTIEKTPGVKLTWWTLWRS</sequence>
<comment type="caution">
    <text evidence="2">The sequence shown here is derived from an EMBL/GenBank/DDBJ whole genome shotgun (WGS) entry which is preliminary data.</text>
</comment>
<gene>
    <name evidence="2" type="ORF">GWI33_012525</name>
</gene>